<dbReference type="GO" id="GO:0004622">
    <property type="term" value="F:phosphatidylcholine lysophospholipase activity"/>
    <property type="evidence" value="ECO:0007669"/>
    <property type="project" value="TreeGrafter"/>
</dbReference>
<dbReference type="Pfam" id="PF13472">
    <property type="entry name" value="Lipase_GDSL_2"/>
    <property type="match status" value="1"/>
</dbReference>
<dbReference type="PROSITE" id="PS01098">
    <property type="entry name" value="LIPASE_GDSL_SER"/>
    <property type="match status" value="1"/>
</dbReference>
<dbReference type="InterPro" id="IPR008265">
    <property type="entry name" value="Lipase_GDSL_AS"/>
</dbReference>
<dbReference type="InterPro" id="IPR013830">
    <property type="entry name" value="SGNH_hydro"/>
</dbReference>
<dbReference type="Proteomes" id="UP001142372">
    <property type="component" value="Unassembled WGS sequence"/>
</dbReference>
<dbReference type="InterPro" id="IPR036514">
    <property type="entry name" value="SGNH_hydro_sf"/>
</dbReference>
<evidence type="ECO:0000313" key="3">
    <source>
        <dbReference type="Proteomes" id="UP001142372"/>
    </source>
</evidence>
<dbReference type="InterPro" id="IPR051532">
    <property type="entry name" value="Ester_Hydrolysis_Enzymes"/>
</dbReference>
<accession>A0A9W6M1S9</accession>
<evidence type="ECO:0000313" key="2">
    <source>
        <dbReference type="EMBL" id="GLJ78059.1"/>
    </source>
</evidence>
<name>A0A9W6M1S9_9MICO</name>
<evidence type="ECO:0000259" key="1">
    <source>
        <dbReference type="Pfam" id="PF13472"/>
    </source>
</evidence>
<feature type="domain" description="SGNH hydrolase-type esterase" evidence="1">
    <location>
        <begin position="236"/>
        <end position="388"/>
    </location>
</feature>
<dbReference type="Gene3D" id="3.40.50.1110">
    <property type="entry name" value="SGNH hydrolase"/>
    <property type="match status" value="1"/>
</dbReference>
<proteinExistence type="predicted"/>
<dbReference type="PANTHER" id="PTHR30383:SF32">
    <property type="entry name" value="SGNH-HYDROLASE"/>
    <property type="match status" value="1"/>
</dbReference>
<organism evidence="2 3">
    <name type="scientific">Leifsonia poae</name>
    <dbReference type="NCBI Taxonomy" id="110933"/>
    <lineage>
        <taxon>Bacteria</taxon>
        <taxon>Bacillati</taxon>
        <taxon>Actinomycetota</taxon>
        <taxon>Actinomycetes</taxon>
        <taxon>Micrococcales</taxon>
        <taxon>Microbacteriaceae</taxon>
        <taxon>Leifsonia</taxon>
    </lineage>
</organism>
<dbReference type="RefSeq" id="WP_271178655.1">
    <property type="nucleotide sequence ID" value="NZ_BAAAJO010000003.1"/>
</dbReference>
<comment type="caution">
    <text evidence="2">The sequence shown here is derived from an EMBL/GenBank/DDBJ whole genome shotgun (WGS) entry which is preliminary data.</text>
</comment>
<dbReference type="PANTHER" id="PTHR30383">
    <property type="entry name" value="THIOESTERASE 1/PROTEASE 1/LYSOPHOSPHOLIPASE L1"/>
    <property type="match status" value="1"/>
</dbReference>
<protein>
    <recommendedName>
        <fullName evidence="1">SGNH hydrolase-type esterase domain-containing protein</fullName>
    </recommendedName>
</protein>
<sequence length="403" mass="43551">MTIRGRAVHATLTRFSPGARLQSQLLPTEPGDLVFLGDGLSLHGEWVEWFPTSSVRALGDELLLIDDVGSYFSLVTLPRAIVLLVGTADLAGMGGTRNPARVAARLEALMARAVARFDPSSLFVVGVPERPALGDRATEFNRLAAPVVTRRGATFVSPPLFGGDEADGYMVSPLRWDATVYASLARELAMAIGLPGATGRDVPPLADVGKGFVVKMERKRAQLFEALPSPSGRVVLFGDSITEGGFWDGWLPDLPTANRGIGGDTVAQLAARVDTAIDSPRLVSVLAGTNDLIRGDPKDADSIGRRFHDLIAQIRKRDAEVPILINSVMPRGAKYIDAITTINNHYRETASEFGAHYLDLWPGLATPKRTLRKELTPDGLHLNGSGYREWVKVLKPALEQLLH</sequence>
<dbReference type="AlphaFoldDB" id="A0A9W6M1S9"/>
<dbReference type="EMBL" id="BSEN01000015">
    <property type="protein sequence ID" value="GLJ78059.1"/>
    <property type="molecule type" value="Genomic_DNA"/>
</dbReference>
<reference evidence="2" key="2">
    <citation type="submission" date="2023-01" db="EMBL/GenBank/DDBJ databases">
        <authorList>
            <person name="Sun Q."/>
            <person name="Evtushenko L."/>
        </authorList>
    </citation>
    <scope>NUCLEOTIDE SEQUENCE</scope>
    <source>
        <strain evidence="2">VKM Ac-1401</strain>
    </source>
</reference>
<reference evidence="2" key="1">
    <citation type="journal article" date="2014" name="Int. J. Syst. Evol. Microbiol.">
        <title>Complete genome sequence of Corynebacterium casei LMG S-19264T (=DSM 44701T), isolated from a smear-ripened cheese.</title>
        <authorList>
            <consortium name="US DOE Joint Genome Institute (JGI-PGF)"/>
            <person name="Walter F."/>
            <person name="Albersmeier A."/>
            <person name="Kalinowski J."/>
            <person name="Ruckert C."/>
        </authorList>
    </citation>
    <scope>NUCLEOTIDE SEQUENCE</scope>
    <source>
        <strain evidence="2">VKM Ac-1401</strain>
    </source>
</reference>
<gene>
    <name evidence="2" type="ORF">GCM10017584_36330</name>
</gene>
<dbReference type="GO" id="GO:0006629">
    <property type="term" value="P:lipid metabolic process"/>
    <property type="evidence" value="ECO:0007669"/>
    <property type="project" value="InterPro"/>
</dbReference>
<keyword evidence="3" id="KW-1185">Reference proteome</keyword>
<dbReference type="SUPFAM" id="SSF52266">
    <property type="entry name" value="SGNH hydrolase"/>
    <property type="match status" value="2"/>
</dbReference>